<comment type="pathway">
    <text evidence="1 6">Carbohydrate biosynthesis; dTDP-L-rhamnose biosynthesis.</text>
</comment>
<evidence type="ECO:0000256" key="6">
    <source>
        <dbReference type="RuleBase" id="RU364082"/>
    </source>
</evidence>
<dbReference type="GO" id="GO:0008831">
    <property type="term" value="F:dTDP-4-dehydrorhamnose reductase activity"/>
    <property type="evidence" value="ECO:0007669"/>
    <property type="project" value="UniProtKB-EC"/>
</dbReference>
<sequence length="285" mass="31183">MSDDHAFIPVYVIVGANGMLGRAWRELLEAEQRDYLAFDRVQLDITDPDAVAAKIPEGVRYVVNCAAYTNVDGCEEHEDEATRINGEGVGRLAERCAAIGATLVHYSTDYVFAGDADSPYPTDAPIAPVSAYGRSKAAGEKAIADSGCSHRTIRTSWLYAPWGNNFVRTMLRLTDEKDTLSVVNDQRGRPTSSQHLAAVSKTLLAANDGVYHVTDGGECTWFEFTQEIARQAGHDCDIQPCTTDQFPRPAKRPAYSVMDLSRTEAAAGKMTDWKTNLAQVLSQID</sequence>
<evidence type="ECO:0000256" key="5">
    <source>
        <dbReference type="ARBA" id="ARBA00048200"/>
    </source>
</evidence>
<protein>
    <recommendedName>
        <fullName evidence="4 6">dTDP-4-dehydrorhamnose reductase</fullName>
        <ecNumber evidence="3 6">1.1.1.133</ecNumber>
    </recommendedName>
</protein>
<dbReference type="UniPathway" id="UPA00124"/>
<organism evidence="8 9">
    <name type="scientific">Algisphaera agarilytica</name>
    <dbReference type="NCBI Taxonomy" id="1385975"/>
    <lineage>
        <taxon>Bacteria</taxon>
        <taxon>Pseudomonadati</taxon>
        <taxon>Planctomycetota</taxon>
        <taxon>Phycisphaerae</taxon>
        <taxon>Phycisphaerales</taxon>
        <taxon>Phycisphaeraceae</taxon>
        <taxon>Algisphaera</taxon>
    </lineage>
</organism>
<dbReference type="SUPFAM" id="SSF51735">
    <property type="entry name" value="NAD(P)-binding Rossmann-fold domains"/>
    <property type="match status" value="1"/>
</dbReference>
<dbReference type="NCBIfam" id="TIGR01214">
    <property type="entry name" value="rmlD"/>
    <property type="match status" value="1"/>
</dbReference>
<dbReference type="InterPro" id="IPR036291">
    <property type="entry name" value="NAD(P)-bd_dom_sf"/>
</dbReference>
<dbReference type="CDD" id="cd05254">
    <property type="entry name" value="dTDP_HR_like_SDR_e"/>
    <property type="match status" value="1"/>
</dbReference>
<evidence type="ECO:0000313" key="9">
    <source>
        <dbReference type="Proteomes" id="UP000541810"/>
    </source>
</evidence>
<dbReference type="EMBL" id="JACHGY010000001">
    <property type="protein sequence ID" value="MBB6430131.1"/>
    <property type="molecule type" value="Genomic_DNA"/>
</dbReference>
<dbReference type="InterPro" id="IPR029903">
    <property type="entry name" value="RmlD-like-bd"/>
</dbReference>
<keyword evidence="6" id="KW-0521">NADP</keyword>
<evidence type="ECO:0000313" key="8">
    <source>
        <dbReference type="EMBL" id="MBB6430131.1"/>
    </source>
</evidence>
<comment type="catalytic activity">
    <reaction evidence="5">
        <text>dTDP-beta-L-rhamnose + NADP(+) = dTDP-4-dehydro-beta-L-rhamnose + NADPH + H(+)</text>
        <dbReference type="Rhea" id="RHEA:21796"/>
        <dbReference type="ChEBI" id="CHEBI:15378"/>
        <dbReference type="ChEBI" id="CHEBI:57510"/>
        <dbReference type="ChEBI" id="CHEBI:57783"/>
        <dbReference type="ChEBI" id="CHEBI:58349"/>
        <dbReference type="ChEBI" id="CHEBI:62830"/>
        <dbReference type="EC" id="1.1.1.133"/>
    </reaction>
</comment>
<keyword evidence="9" id="KW-1185">Reference proteome</keyword>
<dbReference type="GO" id="GO:0019305">
    <property type="term" value="P:dTDP-rhamnose biosynthetic process"/>
    <property type="evidence" value="ECO:0007669"/>
    <property type="project" value="UniProtKB-UniPathway"/>
</dbReference>
<evidence type="ECO:0000256" key="4">
    <source>
        <dbReference type="ARBA" id="ARBA00017099"/>
    </source>
</evidence>
<dbReference type="Pfam" id="PF04321">
    <property type="entry name" value="RmlD_sub_bind"/>
    <property type="match status" value="1"/>
</dbReference>
<evidence type="ECO:0000256" key="2">
    <source>
        <dbReference type="ARBA" id="ARBA00010944"/>
    </source>
</evidence>
<dbReference type="RefSeq" id="WP_184677668.1">
    <property type="nucleotide sequence ID" value="NZ_JACHGY010000001.1"/>
</dbReference>
<proteinExistence type="inferred from homology"/>
<comment type="caution">
    <text evidence="8">The sequence shown here is derived from an EMBL/GenBank/DDBJ whole genome shotgun (WGS) entry which is preliminary data.</text>
</comment>
<comment type="function">
    <text evidence="6">Catalyzes the reduction of dTDP-6-deoxy-L-lyxo-4-hexulose to yield dTDP-L-rhamnose.</text>
</comment>
<dbReference type="PANTHER" id="PTHR10491:SF4">
    <property type="entry name" value="METHIONINE ADENOSYLTRANSFERASE 2 SUBUNIT BETA"/>
    <property type="match status" value="1"/>
</dbReference>
<evidence type="ECO:0000256" key="1">
    <source>
        <dbReference type="ARBA" id="ARBA00004781"/>
    </source>
</evidence>
<accession>A0A7X0H8M7</accession>
<evidence type="ECO:0000256" key="3">
    <source>
        <dbReference type="ARBA" id="ARBA00012929"/>
    </source>
</evidence>
<evidence type="ECO:0000259" key="7">
    <source>
        <dbReference type="Pfam" id="PF04321"/>
    </source>
</evidence>
<dbReference type="Gene3D" id="3.40.50.720">
    <property type="entry name" value="NAD(P)-binding Rossmann-like Domain"/>
    <property type="match status" value="1"/>
</dbReference>
<dbReference type="Proteomes" id="UP000541810">
    <property type="component" value="Unassembled WGS sequence"/>
</dbReference>
<comment type="similarity">
    <text evidence="2 6">Belongs to the dTDP-4-dehydrorhamnose reductase family.</text>
</comment>
<keyword evidence="6 8" id="KW-0560">Oxidoreductase</keyword>
<dbReference type="EC" id="1.1.1.133" evidence="3 6"/>
<dbReference type="GO" id="GO:0005829">
    <property type="term" value="C:cytosol"/>
    <property type="evidence" value="ECO:0007669"/>
    <property type="project" value="TreeGrafter"/>
</dbReference>
<dbReference type="AlphaFoldDB" id="A0A7X0H8M7"/>
<name>A0A7X0H8M7_9BACT</name>
<dbReference type="Gene3D" id="3.90.25.10">
    <property type="entry name" value="UDP-galactose 4-epimerase, domain 1"/>
    <property type="match status" value="1"/>
</dbReference>
<dbReference type="PANTHER" id="PTHR10491">
    <property type="entry name" value="DTDP-4-DEHYDRORHAMNOSE REDUCTASE"/>
    <property type="match status" value="1"/>
</dbReference>
<dbReference type="InterPro" id="IPR005913">
    <property type="entry name" value="dTDP_dehydrorham_reduct"/>
</dbReference>
<gene>
    <name evidence="8" type="ORF">HNQ40_001937</name>
</gene>
<feature type="domain" description="RmlD-like substrate binding" evidence="7">
    <location>
        <begin position="12"/>
        <end position="283"/>
    </location>
</feature>
<reference evidence="8 9" key="1">
    <citation type="submission" date="2020-08" db="EMBL/GenBank/DDBJ databases">
        <title>Genomic Encyclopedia of Type Strains, Phase IV (KMG-IV): sequencing the most valuable type-strain genomes for metagenomic binning, comparative biology and taxonomic classification.</title>
        <authorList>
            <person name="Goeker M."/>
        </authorList>
    </citation>
    <scope>NUCLEOTIDE SEQUENCE [LARGE SCALE GENOMIC DNA]</scope>
    <source>
        <strain evidence="8 9">DSM 103725</strain>
    </source>
</reference>